<evidence type="ECO:0000256" key="1">
    <source>
        <dbReference type="SAM" id="MobiDB-lite"/>
    </source>
</evidence>
<dbReference type="STRING" id="1005048.CFU_2108"/>
<dbReference type="AlphaFoldDB" id="G0AGT3"/>
<dbReference type="Proteomes" id="UP000008392">
    <property type="component" value="Chromosome"/>
</dbReference>
<dbReference type="EMBL" id="CP002745">
    <property type="protein sequence ID" value="AEK61938.1"/>
    <property type="molecule type" value="Genomic_DNA"/>
</dbReference>
<evidence type="ECO:0000313" key="2">
    <source>
        <dbReference type="EMBL" id="AEK61938.1"/>
    </source>
</evidence>
<reference evidence="3" key="6">
    <citation type="submission" date="2011-05" db="EMBL/GenBank/DDBJ databases">
        <title>Complete sequence of Collimonas fungivorans Ter331.</title>
        <authorList>
            <person name="Leveau J.H."/>
        </authorList>
    </citation>
    <scope>NUCLEOTIDE SEQUENCE [LARGE SCALE GENOMIC DNA]</scope>
    <source>
        <strain evidence="3">Ter331</strain>
    </source>
</reference>
<feature type="region of interest" description="Disordered" evidence="1">
    <location>
        <begin position="55"/>
        <end position="78"/>
    </location>
</feature>
<reference evidence="2 3" key="2">
    <citation type="journal article" date="2006" name="J. Microbiol. Methods">
        <title>Genomic flank-sequencing of plasposon insertion sites for rapid identification of functional genes.</title>
        <authorList>
            <person name="Leveau J.H."/>
            <person name="Gerards S."/>
            <person name="Fritsche K."/>
            <person name="Zondag G."/>
            <person name="van Veen J.A."/>
        </authorList>
    </citation>
    <scope>NUCLEOTIDE SEQUENCE [LARGE SCALE GENOMIC DNA]</scope>
    <source>
        <strain evidence="2 3">Ter331</strain>
    </source>
</reference>
<proteinExistence type="predicted"/>
<organism evidence="2 3">
    <name type="scientific">Collimonas fungivorans (strain Ter331)</name>
    <dbReference type="NCBI Taxonomy" id="1005048"/>
    <lineage>
        <taxon>Bacteria</taxon>
        <taxon>Pseudomonadati</taxon>
        <taxon>Pseudomonadota</taxon>
        <taxon>Betaproteobacteria</taxon>
        <taxon>Burkholderiales</taxon>
        <taxon>Oxalobacteraceae</taxon>
        <taxon>Collimonas</taxon>
    </lineage>
</organism>
<reference evidence="2 3" key="1">
    <citation type="journal article" date="2004" name="Environ. Microbiol.">
        <title>Phylogeny-function analysis of (meta)genomic libraries: screening for expression of ribosomal RNA genes by large-insert library fluorescent in situ hybridization (LIL-FISH).</title>
        <authorList>
            <person name="Leveau J.H."/>
            <person name="Gerards S."/>
            <person name="de Boer W."/>
            <person name="van Veen J.A."/>
        </authorList>
    </citation>
    <scope>NUCLEOTIDE SEQUENCE [LARGE SCALE GENOMIC DNA]</scope>
    <source>
        <strain evidence="2 3">Ter331</strain>
    </source>
</reference>
<reference evidence="2 3" key="4">
    <citation type="journal article" date="2010" name="Environ. Microbiol.">
        <title>The bacterial genus Collimonas: mycophagy, weathering and other adaptive solutions to life in oligotrophic soil environments.</title>
        <authorList>
            <person name="Leveau J.H."/>
            <person name="Uroz S."/>
            <person name="de Boer W."/>
        </authorList>
    </citation>
    <scope>NUCLEOTIDE SEQUENCE [LARGE SCALE GENOMIC DNA]</scope>
    <source>
        <strain evidence="2 3">Ter331</strain>
    </source>
</reference>
<gene>
    <name evidence="2" type="ordered locus">CFU_2108</name>
</gene>
<name>G0AGT3_COLFT</name>
<dbReference type="HOGENOM" id="CLU_164597_0_0_4"/>
<protein>
    <submittedName>
        <fullName evidence="2">Uncharacterized protein</fullName>
    </submittedName>
</protein>
<keyword evidence="3" id="KW-1185">Reference proteome</keyword>
<reference evidence="2 3" key="3">
    <citation type="journal article" date="2008" name="FEMS Microbiol. Ecol.">
        <title>Identification and characterization of genes underlying chitinolysis in Collimonas fungivorans Ter331.</title>
        <authorList>
            <person name="Fritsche K."/>
            <person name="de Boer W."/>
            <person name="Gerards S."/>
            <person name="van den Berg M."/>
            <person name="van Veen J.A."/>
            <person name="Leveau J.H."/>
        </authorList>
    </citation>
    <scope>NUCLEOTIDE SEQUENCE [LARGE SCALE GENOMIC DNA]</scope>
    <source>
        <strain evidence="2 3">Ter331</strain>
    </source>
</reference>
<sequence>MPGTPGRLAHANISTKVVHLTPETRRFLMRPISTYIIETDNALFTLVVTESDDGGPYNASYIGTSPKFEQTDTDDDADPVQEDIEGEMEDQDFDALLAACHREIVERGGDIISIEDISDDER</sequence>
<dbReference type="KEGG" id="cfu:CFU_2108"/>
<evidence type="ECO:0000313" key="3">
    <source>
        <dbReference type="Proteomes" id="UP000008392"/>
    </source>
</evidence>
<reference evidence="2 3" key="5">
    <citation type="journal article" date="2011" name="ISME J.">
        <title>Dual transcriptional profiling of a bacterial/fungal confrontation: Collimonas fungivorans versus Aspergillus niger.</title>
        <authorList>
            <person name="Mela F."/>
            <person name="Fritsche K."/>
            <person name="de Boer W."/>
            <person name="van Veen J.A."/>
            <person name="de Graaff L.H."/>
            <person name="van den Berg M."/>
            <person name="Leveau J.H."/>
        </authorList>
    </citation>
    <scope>NUCLEOTIDE SEQUENCE [LARGE SCALE GENOMIC DNA]</scope>
    <source>
        <strain evidence="2 3">Ter331</strain>
    </source>
</reference>
<accession>G0AGT3</accession>